<evidence type="ECO:0000313" key="2">
    <source>
        <dbReference type="EMBL" id="GFH72074.1"/>
    </source>
</evidence>
<sequence length="64" mass="6361">MCVVHRTSGRQGPDHPLPTPPGPTAPAGFGAPLGRRLLGAEAPRGALAALPAPSFGLTRPSNAA</sequence>
<name>A0ABQ1CNX3_STRDI</name>
<gene>
    <name evidence="2" type="ORF">Sdia_28420</name>
</gene>
<reference evidence="2 3" key="1">
    <citation type="submission" date="2020-02" db="EMBL/GenBank/DDBJ databases">
        <title>Whole genome shotgun sequence of Streptomyces diastaticus subsp. diastaticus NBRC 13412.</title>
        <authorList>
            <person name="Ichikawa N."/>
            <person name="Komaki H."/>
            <person name="Tamura T."/>
        </authorList>
    </citation>
    <scope>NUCLEOTIDE SEQUENCE [LARGE SCALE GENOMIC DNA]</scope>
    <source>
        <strain evidence="2 3">NBRC 13412</strain>
    </source>
</reference>
<keyword evidence="3" id="KW-1185">Reference proteome</keyword>
<proteinExistence type="predicted"/>
<comment type="caution">
    <text evidence="2">The sequence shown here is derived from an EMBL/GenBank/DDBJ whole genome shotgun (WGS) entry which is preliminary data.</text>
</comment>
<organism evidence="2 3">
    <name type="scientific">Streptomyces diastaticus subsp. diastaticus</name>
    <dbReference type="NCBI Taxonomy" id="68040"/>
    <lineage>
        <taxon>Bacteria</taxon>
        <taxon>Bacillati</taxon>
        <taxon>Actinomycetota</taxon>
        <taxon>Actinomycetes</taxon>
        <taxon>Kitasatosporales</taxon>
        <taxon>Streptomycetaceae</taxon>
        <taxon>Streptomyces</taxon>
        <taxon>Streptomyces diastaticus group</taxon>
    </lineage>
</organism>
<dbReference type="EMBL" id="BLLN01000003">
    <property type="protein sequence ID" value="GFH72074.1"/>
    <property type="molecule type" value="Genomic_DNA"/>
</dbReference>
<evidence type="ECO:0000256" key="1">
    <source>
        <dbReference type="SAM" id="MobiDB-lite"/>
    </source>
</evidence>
<evidence type="ECO:0000313" key="3">
    <source>
        <dbReference type="Proteomes" id="UP000472710"/>
    </source>
</evidence>
<protein>
    <submittedName>
        <fullName evidence="2">Uncharacterized protein</fullName>
    </submittedName>
</protein>
<dbReference type="Proteomes" id="UP000472710">
    <property type="component" value="Unassembled WGS sequence"/>
</dbReference>
<feature type="region of interest" description="Disordered" evidence="1">
    <location>
        <begin position="1"/>
        <end position="33"/>
    </location>
</feature>
<accession>A0ABQ1CNX3</accession>
<feature type="compositionally biased region" description="Pro residues" evidence="1">
    <location>
        <begin position="15"/>
        <end position="24"/>
    </location>
</feature>